<organism evidence="1">
    <name type="scientific">Arundo donax</name>
    <name type="common">Giant reed</name>
    <name type="synonym">Donax arundinaceus</name>
    <dbReference type="NCBI Taxonomy" id="35708"/>
    <lineage>
        <taxon>Eukaryota</taxon>
        <taxon>Viridiplantae</taxon>
        <taxon>Streptophyta</taxon>
        <taxon>Embryophyta</taxon>
        <taxon>Tracheophyta</taxon>
        <taxon>Spermatophyta</taxon>
        <taxon>Magnoliopsida</taxon>
        <taxon>Liliopsida</taxon>
        <taxon>Poales</taxon>
        <taxon>Poaceae</taxon>
        <taxon>PACMAD clade</taxon>
        <taxon>Arundinoideae</taxon>
        <taxon>Arundineae</taxon>
        <taxon>Arundo</taxon>
    </lineage>
</organism>
<reference evidence="1" key="1">
    <citation type="submission" date="2014-09" db="EMBL/GenBank/DDBJ databases">
        <authorList>
            <person name="Magalhaes I.L.F."/>
            <person name="Oliveira U."/>
            <person name="Santos F.R."/>
            <person name="Vidigal T.H.D.A."/>
            <person name="Brescovit A.D."/>
            <person name="Santos A.J."/>
        </authorList>
    </citation>
    <scope>NUCLEOTIDE SEQUENCE</scope>
    <source>
        <tissue evidence="1">Shoot tissue taken approximately 20 cm above the soil surface</tissue>
    </source>
</reference>
<accession>A0A0A9E262</accession>
<sequence>MEEPIQQPILGPVMLVDLDAIGQQQSPRASLD</sequence>
<evidence type="ECO:0000313" key="1">
    <source>
        <dbReference type="EMBL" id="JAD94904.1"/>
    </source>
</evidence>
<reference evidence="1" key="2">
    <citation type="journal article" date="2015" name="Data Brief">
        <title>Shoot transcriptome of the giant reed, Arundo donax.</title>
        <authorList>
            <person name="Barrero R.A."/>
            <person name="Guerrero F.D."/>
            <person name="Moolhuijzen P."/>
            <person name="Goolsby J.A."/>
            <person name="Tidwell J."/>
            <person name="Bellgard S.E."/>
            <person name="Bellgard M.I."/>
        </authorList>
    </citation>
    <scope>NUCLEOTIDE SEQUENCE</scope>
    <source>
        <tissue evidence="1">Shoot tissue taken approximately 20 cm above the soil surface</tissue>
    </source>
</reference>
<protein>
    <submittedName>
        <fullName evidence="1">Uncharacterized protein</fullName>
    </submittedName>
</protein>
<dbReference type="EMBL" id="GBRH01202991">
    <property type="protein sequence ID" value="JAD94904.1"/>
    <property type="molecule type" value="Transcribed_RNA"/>
</dbReference>
<name>A0A0A9E262_ARUDO</name>
<dbReference type="AlphaFoldDB" id="A0A0A9E262"/>
<proteinExistence type="predicted"/>